<protein>
    <recommendedName>
        <fullName evidence="1">UPF0260 protein SAMN05216258_11918</fullName>
    </recommendedName>
</protein>
<dbReference type="EMBL" id="FOQH01000019">
    <property type="protein sequence ID" value="SFJ23421.1"/>
    <property type="molecule type" value="Genomic_DNA"/>
</dbReference>
<dbReference type="OrthoDB" id="9786855at2"/>
<dbReference type="InterPro" id="IPR008228">
    <property type="entry name" value="UCP006173"/>
</dbReference>
<dbReference type="AlphaFoldDB" id="A0A1I3PQ78"/>
<reference evidence="3 4" key="1">
    <citation type="submission" date="2016-10" db="EMBL/GenBank/DDBJ databases">
        <authorList>
            <person name="de Groot N.N."/>
        </authorList>
    </citation>
    <scope>NUCLEOTIDE SEQUENCE [LARGE SCALE GENOMIC DNA]</scope>
    <source>
        <strain evidence="3 4">CGMCC 1.11030</strain>
    </source>
</reference>
<proteinExistence type="inferred from homology"/>
<organism evidence="3 4">
    <name type="scientific">Albimonas pacifica</name>
    <dbReference type="NCBI Taxonomy" id="1114924"/>
    <lineage>
        <taxon>Bacteria</taxon>
        <taxon>Pseudomonadati</taxon>
        <taxon>Pseudomonadota</taxon>
        <taxon>Alphaproteobacteria</taxon>
        <taxon>Rhodobacterales</taxon>
        <taxon>Paracoccaceae</taxon>
        <taxon>Albimonas</taxon>
    </lineage>
</organism>
<dbReference type="Proteomes" id="UP000199377">
    <property type="component" value="Unassembled WGS sequence"/>
</dbReference>
<sequence>MTLAPDFWKTTPLAEMTREEWEALCDRCGRCCLVKLEDEDDGELMYTRVHCRLYDPRTCSCRNYPLRRTLVPGCVNLTPDTLEEAKAWMPTTCAYRLLAEGRDLPEWHPLVTGDPASTRRAGIAADGRNPPGRLIHESSVDEDDLQDHALDKPL</sequence>
<evidence type="ECO:0000313" key="4">
    <source>
        <dbReference type="Proteomes" id="UP000199377"/>
    </source>
</evidence>
<dbReference type="PANTHER" id="PTHR37421">
    <property type="entry name" value="UPF0260 PROTEIN YCGN"/>
    <property type="match status" value="1"/>
</dbReference>
<dbReference type="NCBIfam" id="NF003501">
    <property type="entry name" value="PRK05170.1-5"/>
    <property type="match status" value="1"/>
</dbReference>
<gene>
    <name evidence="3" type="ORF">SAMN05216258_11918</name>
</gene>
<evidence type="ECO:0000256" key="1">
    <source>
        <dbReference type="HAMAP-Rule" id="MF_00676"/>
    </source>
</evidence>
<dbReference type="NCBIfam" id="NF003507">
    <property type="entry name" value="PRK05170.2-5"/>
    <property type="match status" value="1"/>
</dbReference>
<dbReference type="InterPro" id="IPR005358">
    <property type="entry name" value="Puta_zinc/iron-chelating_dom"/>
</dbReference>
<accession>A0A1I3PQ78</accession>
<evidence type="ECO:0000313" key="3">
    <source>
        <dbReference type="EMBL" id="SFJ23421.1"/>
    </source>
</evidence>
<dbReference type="Pfam" id="PF03692">
    <property type="entry name" value="CxxCxxCC"/>
    <property type="match status" value="1"/>
</dbReference>
<dbReference type="RefSeq" id="WP_092865982.1">
    <property type="nucleotide sequence ID" value="NZ_FOQH01000019.1"/>
</dbReference>
<dbReference type="HAMAP" id="MF_00676">
    <property type="entry name" value="UPF0260"/>
    <property type="match status" value="1"/>
</dbReference>
<dbReference type="PANTHER" id="PTHR37421:SF1">
    <property type="entry name" value="UPF0260 PROTEIN YCGN"/>
    <property type="match status" value="1"/>
</dbReference>
<dbReference type="STRING" id="1114924.SAMN05216258_11918"/>
<comment type="similarity">
    <text evidence="1">Belongs to the UPF0260 family.</text>
</comment>
<evidence type="ECO:0000256" key="2">
    <source>
        <dbReference type="SAM" id="MobiDB-lite"/>
    </source>
</evidence>
<name>A0A1I3PQ78_9RHOB</name>
<dbReference type="PIRSF" id="PIRSF006173">
    <property type="entry name" value="UCP006173"/>
    <property type="match status" value="1"/>
</dbReference>
<keyword evidence="4" id="KW-1185">Reference proteome</keyword>
<feature type="region of interest" description="Disordered" evidence="2">
    <location>
        <begin position="113"/>
        <end position="154"/>
    </location>
</feature>